<organism evidence="1 2">
    <name type="scientific">Actinomyces israelii</name>
    <dbReference type="NCBI Taxonomy" id="1659"/>
    <lineage>
        <taxon>Bacteria</taxon>
        <taxon>Bacillati</taxon>
        <taxon>Actinomycetota</taxon>
        <taxon>Actinomycetes</taxon>
        <taxon>Actinomycetales</taxon>
        <taxon>Actinomycetaceae</taxon>
        <taxon>Actinomyces</taxon>
    </lineage>
</organism>
<dbReference type="Gene3D" id="1.10.4080.10">
    <property type="entry name" value="ADP-ribosylation/Crystallin J1"/>
    <property type="match status" value="1"/>
</dbReference>
<comment type="caution">
    <text evidence="1">The sequence shown here is derived from an EMBL/GenBank/DDBJ whole genome shotgun (WGS) entry which is preliminary data.</text>
</comment>
<dbReference type="InterPro" id="IPR036705">
    <property type="entry name" value="Ribosyl_crysJ1_sf"/>
</dbReference>
<reference evidence="1" key="1">
    <citation type="submission" date="2022-10" db="EMBL/GenBank/DDBJ databases">
        <title>Genome sequence of Actinomyces israelii ATCC 10048.</title>
        <authorList>
            <person name="Watt R.M."/>
            <person name="Tong W.M."/>
        </authorList>
    </citation>
    <scope>NUCLEOTIDE SEQUENCE</scope>
    <source>
        <strain evidence="1">ATCC 10048</strain>
    </source>
</reference>
<proteinExistence type="predicted"/>
<accession>A0ABT4I8I6</accession>
<gene>
    <name evidence="1" type="ORF">OHJ16_07235</name>
</gene>
<keyword evidence="2" id="KW-1185">Reference proteome</keyword>
<evidence type="ECO:0000313" key="1">
    <source>
        <dbReference type="EMBL" id="MCZ0857836.1"/>
    </source>
</evidence>
<evidence type="ECO:0000313" key="2">
    <source>
        <dbReference type="Proteomes" id="UP001072034"/>
    </source>
</evidence>
<dbReference type="Pfam" id="PF03747">
    <property type="entry name" value="ADP_ribosyl_GH"/>
    <property type="match status" value="1"/>
</dbReference>
<dbReference type="Proteomes" id="UP001072034">
    <property type="component" value="Unassembled WGS sequence"/>
</dbReference>
<dbReference type="RefSeq" id="WP_268917352.1">
    <property type="nucleotide sequence ID" value="NZ_JAPTMY010000013.1"/>
</dbReference>
<protein>
    <submittedName>
        <fullName evidence="1">ADP-ribosylglycohydrolase family protein</fullName>
    </submittedName>
</protein>
<dbReference type="InterPro" id="IPR005502">
    <property type="entry name" value="Ribosyl_crysJ1"/>
</dbReference>
<sequence>MRNGVVGLTRLHDPRATAAAARAAASLTHADPLAAGSCVIQAEMIRAHIVSPA</sequence>
<name>A0ABT4I8I6_9ACTO</name>
<dbReference type="SUPFAM" id="SSF101478">
    <property type="entry name" value="ADP-ribosylglycohydrolase"/>
    <property type="match status" value="1"/>
</dbReference>
<dbReference type="EMBL" id="JAPTMY010000013">
    <property type="protein sequence ID" value="MCZ0857836.1"/>
    <property type="molecule type" value="Genomic_DNA"/>
</dbReference>